<dbReference type="Proteomes" id="UP000183832">
    <property type="component" value="Unassembled WGS sequence"/>
</dbReference>
<evidence type="ECO:0000313" key="3">
    <source>
        <dbReference type="Proteomes" id="UP000183832"/>
    </source>
</evidence>
<keyword evidence="1" id="KW-0732">Signal</keyword>
<organism evidence="2 3">
    <name type="scientific">Clunio marinus</name>
    <dbReference type="NCBI Taxonomy" id="568069"/>
    <lineage>
        <taxon>Eukaryota</taxon>
        <taxon>Metazoa</taxon>
        <taxon>Ecdysozoa</taxon>
        <taxon>Arthropoda</taxon>
        <taxon>Hexapoda</taxon>
        <taxon>Insecta</taxon>
        <taxon>Pterygota</taxon>
        <taxon>Neoptera</taxon>
        <taxon>Endopterygota</taxon>
        <taxon>Diptera</taxon>
        <taxon>Nematocera</taxon>
        <taxon>Chironomoidea</taxon>
        <taxon>Chironomidae</taxon>
        <taxon>Clunio</taxon>
    </lineage>
</organism>
<protein>
    <submittedName>
        <fullName evidence="2">CLUMA_CG007537, isoform A</fullName>
    </submittedName>
</protein>
<feature type="signal peptide" evidence="1">
    <location>
        <begin position="1"/>
        <end position="19"/>
    </location>
</feature>
<dbReference type="AlphaFoldDB" id="A0A1J1I335"/>
<feature type="chain" id="PRO_5012136518" evidence="1">
    <location>
        <begin position="20"/>
        <end position="76"/>
    </location>
</feature>
<evidence type="ECO:0000313" key="2">
    <source>
        <dbReference type="EMBL" id="CRK94012.1"/>
    </source>
</evidence>
<accession>A0A1J1I335</accession>
<gene>
    <name evidence="2" type="ORF">CLUMA_CG007537</name>
</gene>
<evidence type="ECO:0000256" key="1">
    <source>
        <dbReference type="SAM" id="SignalP"/>
    </source>
</evidence>
<keyword evidence="3" id="KW-1185">Reference proteome</keyword>
<dbReference type="EMBL" id="CVRI01000038">
    <property type="protein sequence ID" value="CRK94012.1"/>
    <property type="molecule type" value="Genomic_DNA"/>
</dbReference>
<proteinExistence type="predicted"/>
<sequence length="76" mass="8708">MFALIASSMSSFFLPGLFTSLVTNGMNLKDNAKGKFIETFGRQKHLANLKLFEVSFRGSQQKHFDELPLEIRYCFI</sequence>
<name>A0A1J1I335_9DIPT</name>
<reference evidence="2 3" key="1">
    <citation type="submission" date="2015-04" db="EMBL/GenBank/DDBJ databases">
        <authorList>
            <person name="Syromyatnikov M.Y."/>
            <person name="Popov V.N."/>
        </authorList>
    </citation>
    <scope>NUCLEOTIDE SEQUENCE [LARGE SCALE GENOMIC DNA]</scope>
</reference>